<keyword evidence="3" id="KW-1185">Reference proteome</keyword>
<sequence>MKKKNISFFILVFILIVGFSLYHFNNTLYGNDKESIVEVIKSIEGYDDKPIEILEIKDFNNVRVVGFLFDNKPAYIDFNKNSMGNYKWRSIEVRNDETLSSFFPILPNNIRPKLMFVSSYGNKDAKIQVDVNGQIVEQKFPPNNASVTWVDLPQSNKSDYTFRNYKFFNEEGNLIQDLRD</sequence>
<feature type="transmembrane region" description="Helical" evidence="1">
    <location>
        <begin position="6"/>
        <end position="24"/>
    </location>
</feature>
<dbReference type="RefSeq" id="WP_264143613.1">
    <property type="nucleotide sequence ID" value="NZ_JAOYEY010000044.1"/>
</dbReference>
<organism evidence="2 3">
    <name type="scientific">Metabacillus halosaccharovorans</name>
    <dbReference type="NCBI Taxonomy" id="930124"/>
    <lineage>
        <taxon>Bacteria</taxon>
        <taxon>Bacillati</taxon>
        <taxon>Bacillota</taxon>
        <taxon>Bacilli</taxon>
        <taxon>Bacillales</taxon>
        <taxon>Bacillaceae</taxon>
        <taxon>Metabacillus</taxon>
    </lineage>
</organism>
<gene>
    <name evidence="2" type="ORF">OIH86_16240</name>
</gene>
<protein>
    <recommendedName>
        <fullName evidence="4">DUF5590 domain-containing protein</fullName>
    </recommendedName>
</protein>
<keyword evidence="1" id="KW-0812">Transmembrane</keyword>
<reference evidence="2 3" key="1">
    <citation type="submission" date="2022-10" db="EMBL/GenBank/DDBJ databases">
        <title>Draft genome assembly of moderately radiation resistant bacterium Metabacillus halosaccharovorans.</title>
        <authorList>
            <person name="Pal S."/>
            <person name="Gopinathan A."/>
        </authorList>
    </citation>
    <scope>NUCLEOTIDE SEQUENCE [LARGE SCALE GENOMIC DNA]</scope>
    <source>
        <strain evidence="2 3">VITHBRA001</strain>
    </source>
</reference>
<evidence type="ECO:0008006" key="4">
    <source>
        <dbReference type="Google" id="ProtNLM"/>
    </source>
</evidence>
<evidence type="ECO:0000313" key="3">
    <source>
        <dbReference type="Proteomes" id="UP001526147"/>
    </source>
</evidence>
<keyword evidence="1" id="KW-1133">Transmembrane helix</keyword>
<proteinExistence type="predicted"/>
<dbReference type="EMBL" id="JAOYEY010000044">
    <property type="protein sequence ID" value="MCV9887190.1"/>
    <property type="molecule type" value="Genomic_DNA"/>
</dbReference>
<comment type="caution">
    <text evidence="2">The sequence shown here is derived from an EMBL/GenBank/DDBJ whole genome shotgun (WGS) entry which is preliminary data.</text>
</comment>
<name>A0ABT3DJF6_9BACI</name>
<keyword evidence="1" id="KW-0472">Membrane</keyword>
<evidence type="ECO:0000256" key="1">
    <source>
        <dbReference type="SAM" id="Phobius"/>
    </source>
</evidence>
<accession>A0ABT3DJF6</accession>
<evidence type="ECO:0000313" key="2">
    <source>
        <dbReference type="EMBL" id="MCV9887190.1"/>
    </source>
</evidence>
<dbReference type="Proteomes" id="UP001526147">
    <property type="component" value="Unassembled WGS sequence"/>
</dbReference>